<dbReference type="KEGG" id="amob:HG15A2_26830"/>
<dbReference type="Pfam" id="PF07963">
    <property type="entry name" value="N_methyl"/>
    <property type="match status" value="1"/>
</dbReference>
<organism evidence="1 2">
    <name type="scientific">Adhaeretor mobilis</name>
    <dbReference type="NCBI Taxonomy" id="1930276"/>
    <lineage>
        <taxon>Bacteria</taxon>
        <taxon>Pseudomonadati</taxon>
        <taxon>Planctomycetota</taxon>
        <taxon>Planctomycetia</taxon>
        <taxon>Pirellulales</taxon>
        <taxon>Lacipirellulaceae</taxon>
        <taxon>Adhaeretor</taxon>
    </lineage>
</organism>
<dbReference type="EMBL" id="CP036263">
    <property type="protein sequence ID" value="QDS99360.1"/>
    <property type="molecule type" value="Genomic_DNA"/>
</dbReference>
<protein>
    <recommendedName>
        <fullName evidence="3">Prepilin-type N-terminal cleavage/methylation domain-containing protein</fullName>
    </recommendedName>
</protein>
<dbReference type="AlphaFoldDB" id="A0A517MWV3"/>
<reference evidence="1 2" key="1">
    <citation type="submission" date="2019-02" db="EMBL/GenBank/DDBJ databases">
        <title>Deep-cultivation of Planctomycetes and their phenomic and genomic characterization uncovers novel biology.</title>
        <authorList>
            <person name="Wiegand S."/>
            <person name="Jogler M."/>
            <person name="Boedeker C."/>
            <person name="Pinto D."/>
            <person name="Vollmers J."/>
            <person name="Rivas-Marin E."/>
            <person name="Kohn T."/>
            <person name="Peeters S.H."/>
            <person name="Heuer A."/>
            <person name="Rast P."/>
            <person name="Oberbeckmann S."/>
            <person name="Bunk B."/>
            <person name="Jeske O."/>
            <person name="Meyerdierks A."/>
            <person name="Storesund J.E."/>
            <person name="Kallscheuer N."/>
            <person name="Luecker S."/>
            <person name="Lage O.M."/>
            <person name="Pohl T."/>
            <person name="Merkel B.J."/>
            <person name="Hornburger P."/>
            <person name="Mueller R.-W."/>
            <person name="Bruemmer F."/>
            <person name="Labrenz M."/>
            <person name="Spormann A.M."/>
            <person name="Op den Camp H."/>
            <person name="Overmann J."/>
            <person name="Amann R."/>
            <person name="Jetten M.S.M."/>
            <person name="Mascher T."/>
            <person name="Medema M.H."/>
            <person name="Devos D.P."/>
            <person name="Kaster A.-K."/>
            <person name="Ovreas L."/>
            <person name="Rohde M."/>
            <person name="Galperin M.Y."/>
            <person name="Jogler C."/>
        </authorList>
    </citation>
    <scope>NUCLEOTIDE SEQUENCE [LARGE SCALE GENOMIC DNA]</scope>
    <source>
        <strain evidence="1 2">HG15A2</strain>
    </source>
</reference>
<proteinExistence type="predicted"/>
<keyword evidence="2" id="KW-1185">Reference proteome</keyword>
<evidence type="ECO:0008006" key="3">
    <source>
        <dbReference type="Google" id="ProtNLM"/>
    </source>
</evidence>
<evidence type="ECO:0000313" key="1">
    <source>
        <dbReference type="EMBL" id="QDS99360.1"/>
    </source>
</evidence>
<dbReference type="NCBIfam" id="TIGR02532">
    <property type="entry name" value="IV_pilin_GFxxxE"/>
    <property type="match status" value="1"/>
</dbReference>
<name>A0A517MWV3_9BACT</name>
<accession>A0A517MWV3</accession>
<dbReference type="PROSITE" id="PS00409">
    <property type="entry name" value="PROKAR_NTER_METHYL"/>
    <property type="match status" value="1"/>
</dbReference>
<dbReference type="Proteomes" id="UP000319852">
    <property type="component" value="Chromosome"/>
</dbReference>
<gene>
    <name evidence="1" type="ORF">HG15A2_26830</name>
</gene>
<dbReference type="InterPro" id="IPR012902">
    <property type="entry name" value="N_methyl_site"/>
</dbReference>
<sequence length="174" mass="19084">MKSSSSKPKRGFSLLELSIAMAMMAALSTASMVVLRTSQTSWNRHREDHQRTQGAAAIVRHIVRNVRQATAVTAISAPADTSGTLSLLQLDGSVLVWDHDNINDQVNFGETTAGNLFANHVTQLKFVGYKVDGTTPTEETDLIHIIECSVTYELNRPAGTTTQVLTSRAWVRSW</sequence>
<evidence type="ECO:0000313" key="2">
    <source>
        <dbReference type="Proteomes" id="UP000319852"/>
    </source>
</evidence>
<dbReference type="RefSeq" id="WP_218931931.1">
    <property type="nucleotide sequence ID" value="NZ_CP036263.1"/>
</dbReference>